<reference evidence="2 3" key="1">
    <citation type="submission" date="2020-01" db="EMBL/GenBank/DDBJ databases">
        <title>Insect and environment-associated Actinomycetes.</title>
        <authorList>
            <person name="Currrie C."/>
            <person name="Chevrette M."/>
            <person name="Carlson C."/>
            <person name="Stubbendieck R."/>
            <person name="Wendt-Pienkowski E."/>
        </authorList>
    </citation>
    <scope>NUCLEOTIDE SEQUENCE [LARGE SCALE GENOMIC DNA]</scope>
    <source>
        <strain evidence="2 3">SID14438</strain>
    </source>
</reference>
<dbReference type="EMBL" id="JAAGME010001541">
    <property type="protein sequence ID" value="NEB72405.1"/>
    <property type="molecule type" value="Genomic_DNA"/>
</dbReference>
<keyword evidence="2" id="KW-0418">Kinase</keyword>
<keyword evidence="2" id="KW-0808">Transferase</keyword>
<dbReference type="InterPro" id="IPR035077">
    <property type="entry name" value="PEP_carboxykinase_GTP_C"/>
</dbReference>
<dbReference type="AlphaFoldDB" id="A0A6N9VLJ3"/>
<dbReference type="GO" id="GO:0017076">
    <property type="term" value="F:purine nucleotide binding"/>
    <property type="evidence" value="ECO:0007669"/>
    <property type="project" value="InterPro"/>
</dbReference>
<sequence length="66" mass="7416">ETPIGVLPTKESLDTEGLDITDADLDFLLTVDKGAWREEAALVPEHFNTFGDHTPKELWDEHRALV</sequence>
<proteinExistence type="predicted"/>
<dbReference type="GO" id="GO:0016301">
    <property type="term" value="F:kinase activity"/>
    <property type="evidence" value="ECO:0007669"/>
    <property type="project" value="UniProtKB-KW"/>
</dbReference>
<gene>
    <name evidence="2" type="ORF">G3I39_35825</name>
</gene>
<name>A0A6N9VLJ3_STRMI</name>
<dbReference type="SUPFAM" id="SSF53795">
    <property type="entry name" value="PEP carboxykinase-like"/>
    <property type="match status" value="1"/>
</dbReference>
<keyword evidence="2" id="KW-0670">Pyruvate</keyword>
<organism evidence="2 3">
    <name type="scientific">Streptomyces microflavus</name>
    <name type="common">Streptomyces lipmanii</name>
    <dbReference type="NCBI Taxonomy" id="1919"/>
    <lineage>
        <taxon>Bacteria</taxon>
        <taxon>Bacillati</taxon>
        <taxon>Actinomycetota</taxon>
        <taxon>Actinomycetes</taxon>
        <taxon>Kitasatosporales</taxon>
        <taxon>Streptomycetaceae</taxon>
        <taxon>Streptomyces</taxon>
    </lineage>
</organism>
<feature type="non-terminal residue" evidence="2">
    <location>
        <position position="66"/>
    </location>
</feature>
<dbReference type="GO" id="GO:0006094">
    <property type="term" value="P:gluconeogenesis"/>
    <property type="evidence" value="ECO:0007669"/>
    <property type="project" value="InterPro"/>
</dbReference>
<evidence type="ECO:0000313" key="3">
    <source>
        <dbReference type="Proteomes" id="UP000471648"/>
    </source>
</evidence>
<feature type="domain" description="Phosphoenolpyruvate carboxykinase C-terminal P-loop" evidence="1">
    <location>
        <begin position="1"/>
        <end position="65"/>
    </location>
</feature>
<dbReference type="Pfam" id="PF00821">
    <property type="entry name" value="PEPCK_GTP"/>
    <property type="match status" value="1"/>
</dbReference>
<evidence type="ECO:0000313" key="2">
    <source>
        <dbReference type="EMBL" id="NEB72405.1"/>
    </source>
</evidence>
<protein>
    <submittedName>
        <fullName evidence="2">Phosphoenolpyruvate carboxykinase (GTP)</fullName>
    </submittedName>
</protein>
<dbReference type="GO" id="GO:0004611">
    <property type="term" value="F:phosphoenolpyruvate carboxykinase activity"/>
    <property type="evidence" value="ECO:0007669"/>
    <property type="project" value="InterPro"/>
</dbReference>
<comment type="caution">
    <text evidence="2">The sequence shown here is derived from an EMBL/GenBank/DDBJ whole genome shotgun (WGS) entry which is preliminary data.</text>
</comment>
<dbReference type="InterPro" id="IPR013035">
    <property type="entry name" value="PEP_carboxykinase_C"/>
</dbReference>
<dbReference type="Gene3D" id="3.90.228.20">
    <property type="match status" value="1"/>
</dbReference>
<dbReference type="RefSeq" id="WP_164358996.1">
    <property type="nucleotide sequence ID" value="NZ_JAAGME010001541.1"/>
</dbReference>
<feature type="non-terminal residue" evidence="2">
    <location>
        <position position="1"/>
    </location>
</feature>
<accession>A0A6N9VLJ3</accession>
<dbReference type="Proteomes" id="UP000471648">
    <property type="component" value="Unassembled WGS sequence"/>
</dbReference>
<evidence type="ECO:0000259" key="1">
    <source>
        <dbReference type="Pfam" id="PF00821"/>
    </source>
</evidence>